<sequence length="300" mass="33286">MTDPDQPSIPAVSLILVNYNAGPLLTEAVGAALASSVPVEVIVSDNGSRDDSLDRLAQAHGRDARLRILENGANLGFAAANNRALPLARAERLLFLNPDCLVAPDTLERLIAILDARPEVGMIGCLVLDPDGTEQVACRRAIPDPRIALRRILRLDRLNRSGAGRRLDQRHQPLPTEPIEVEAISGSFMLTTRRALERVGPLDEGYFLHCEDLDWFVRFHEAGLKILFVPDVSVIHHKGACSTGDPLAVERHKHRGMERFFRKHQMQRHSRLFGALVIFGIRVHFGLKAIAIRLRSGSRR</sequence>
<dbReference type="RefSeq" id="WP_213379680.1">
    <property type="nucleotide sequence ID" value="NZ_AP024563.1"/>
</dbReference>
<accession>A0ABM7QID9</accession>
<evidence type="ECO:0000259" key="1">
    <source>
        <dbReference type="Pfam" id="PF00535"/>
    </source>
</evidence>
<dbReference type="InterPro" id="IPR029044">
    <property type="entry name" value="Nucleotide-diphossugar_trans"/>
</dbReference>
<dbReference type="Pfam" id="PF00535">
    <property type="entry name" value="Glycos_transf_2"/>
    <property type="match status" value="1"/>
</dbReference>
<evidence type="ECO:0000313" key="2">
    <source>
        <dbReference type="EMBL" id="BCU05537.1"/>
    </source>
</evidence>
<name>A0ABM7QID9_9GAMM</name>
<proteinExistence type="predicted"/>
<feature type="domain" description="Glycosyltransferase 2-like" evidence="1">
    <location>
        <begin position="13"/>
        <end position="139"/>
    </location>
</feature>
<dbReference type="CDD" id="cd04186">
    <property type="entry name" value="GT_2_like_c"/>
    <property type="match status" value="1"/>
</dbReference>
<reference evidence="2 3" key="1">
    <citation type="submission" date="2021-04" db="EMBL/GenBank/DDBJ databases">
        <title>Complete genome sequencing of Allochromatium tepidum strain NZ.</title>
        <authorList>
            <person name="Tsukatani Y."/>
            <person name="Mori H."/>
        </authorList>
    </citation>
    <scope>NUCLEOTIDE SEQUENCE [LARGE SCALE GENOMIC DNA]</scope>
    <source>
        <strain evidence="2 3">NZ</strain>
    </source>
</reference>
<dbReference type="EMBL" id="AP024563">
    <property type="protein sequence ID" value="BCU05537.1"/>
    <property type="molecule type" value="Genomic_DNA"/>
</dbReference>
<dbReference type="PANTHER" id="PTHR43179:SF7">
    <property type="entry name" value="RHAMNOSYLTRANSFERASE WBBL"/>
    <property type="match status" value="1"/>
</dbReference>
<dbReference type="SUPFAM" id="SSF53448">
    <property type="entry name" value="Nucleotide-diphospho-sugar transferases"/>
    <property type="match status" value="1"/>
</dbReference>
<keyword evidence="2" id="KW-0808">Transferase</keyword>
<gene>
    <name evidence="2" type="ORF">Atep_02140</name>
</gene>
<dbReference type="InterPro" id="IPR001173">
    <property type="entry name" value="Glyco_trans_2-like"/>
</dbReference>
<dbReference type="GO" id="GO:0016740">
    <property type="term" value="F:transferase activity"/>
    <property type="evidence" value="ECO:0007669"/>
    <property type="project" value="UniProtKB-KW"/>
</dbReference>
<dbReference type="Proteomes" id="UP000680679">
    <property type="component" value="Chromosome"/>
</dbReference>
<protein>
    <submittedName>
        <fullName evidence="2">Glycosyl transferase</fullName>
    </submittedName>
</protein>
<dbReference type="Gene3D" id="3.90.550.10">
    <property type="entry name" value="Spore Coat Polysaccharide Biosynthesis Protein SpsA, Chain A"/>
    <property type="match status" value="1"/>
</dbReference>
<organism evidence="2 3">
    <name type="scientific">Allochromatium tepidum</name>
    <dbReference type="NCBI Taxonomy" id="553982"/>
    <lineage>
        <taxon>Bacteria</taxon>
        <taxon>Pseudomonadati</taxon>
        <taxon>Pseudomonadota</taxon>
        <taxon>Gammaproteobacteria</taxon>
        <taxon>Chromatiales</taxon>
        <taxon>Chromatiaceae</taxon>
        <taxon>Allochromatium</taxon>
    </lineage>
</organism>
<evidence type="ECO:0000313" key="3">
    <source>
        <dbReference type="Proteomes" id="UP000680679"/>
    </source>
</evidence>
<dbReference type="PANTHER" id="PTHR43179">
    <property type="entry name" value="RHAMNOSYLTRANSFERASE WBBL"/>
    <property type="match status" value="1"/>
</dbReference>
<keyword evidence="3" id="KW-1185">Reference proteome</keyword>